<keyword evidence="1" id="KW-0812">Transmembrane</keyword>
<accession>A0AAN0VHZ7</accession>
<dbReference type="RefSeq" id="WP_044049456.1">
    <property type="nucleotide sequence ID" value="NZ_CP003984.1"/>
</dbReference>
<evidence type="ECO:0000256" key="1">
    <source>
        <dbReference type="SAM" id="Phobius"/>
    </source>
</evidence>
<dbReference type="AlphaFoldDB" id="A0AAN0VHZ7"/>
<evidence type="ECO:0008006" key="4">
    <source>
        <dbReference type="Google" id="ProtNLM"/>
    </source>
</evidence>
<gene>
    <name evidence="2" type="ORF">RCA23_c10700</name>
</gene>
<evidence type="ECO:0000313" key="2">
    <source>
        <dbReference type="EMBL" id="AII86621.1"/>
    </source>
</evidence>
<name>A0AAN0VHZ7_9RHOB</name>
<keyword evidence="1" id="KW-0472">Membrane</keyword>
<organism evidence="2 3">
    <name type="scientific">Planktomarina temperata RCA23</name>
    <dbReference type="NCBI Taxonomy" id="666509"/>
    <lineage>
        <taxon>Bacteria</taxon>
        <taxon>Pseudomonadati</taxon>
        <taxon>Pseudomonadota</taxon>
        <taxon>Alphaproteobacteria</taxon>
        <taxon>Rhodobacterales</taxon>
        <taxon>Paracoccaceae</taxon>
        <taxon>Planktomarina</taxon>
    </lineage>
</organism>
<protein>
    <recommendedName>
        <fullName evidence="4">DUF3422 domain-containing protein</fullName>
    </recommendedName>
</protein>
<dbReference type="EMBL" id="CP003984">
    <property type="protein sequence ID" value="AII86621.1"/>
    <property type="molecule type" value="Genomic_DNA"/>
</dbReference>
<keyword evidence="3" id="KW-1185">Reference proteome</keyword>
<dbReference type="KEGG" id="ptp:RCA23_c10700"/>
<reference evidence="2 3" key="1">
    <citation type="journal article" date="2014" name="ISME J.">
        <title>Adaptation of an abundant Roseobacter RCA organism to pelagic systems revealed by genomic and transcriptomic analyses.</title>
        <authorList>
            <person name="Voget S."/>
            <person name="Wemheuer B."/>
            <person name="Brinkhoff T."/>
            <person name="Vollmers J."/>
            <person name="Dietrich S."/>
            <person name="Giebel H.A."/>
            <person name="Beardsley C."/>
            <person name="Sardemann C."/>
            <person name="Bakenhus I."/>
            <person name="Billerbeck S."/>
            <person name="Daniel R."/>
            <person name="Simon M."/>
        </authorList>
    </citation>
    <scope>NUCLEOTIDE SEQUENCE [LARGE SCALE GENOMIC DNA]</scope>
    <source>
        <strain evidence="2 3">RCA23</strain>
    </source>
</reference>
<sequence length="427" mass="47412">MAQLIDHPLRHATASELHARPFPHISAPARAAFFAYTSAQNDSGRDEAADRAHFLRLLDHYNVAHPAETESHFFGQLGEVWVKWECHTEFVTYTAFVDGLGDAAFDGSEFAIFPAAWQAAMPGTTLSSTSIRVEEDQDTQSIKDKLDGWFVSESLAASRVLDRAAVIAGDYRMDGNGNMRFAVFVPASTGRRRVGRIVQRLNEIEVYKTMSMLGLMRARSLSVELNAVDTNLSALVADLADDQVSAEDNLNGLLKLSADLEGHSAAVAYRFSASKAYAAIVAQRIEVLRESQFEGRQSFREFMMRRFDPAMRTVQALDNRLQDLISRAIRTGDLLRTRVDVERQTQNQELLSSMNRRADVQLQLQRTVEGLSVVAISYYATGLSLYVLTPLSGVMGMSKSVLTTAVVPLVVGSVYLALRRIRKHIPH</sequence>
<dbReference type="Proteomes" id="UP000028680">
    <property type="component" value="Chromosome"/>
</dbReference>
<evidence type="ECO:0000313" key="3">
    <source>
        <dbReference type="Proteomes" id="UP000028680"/>
    </source>
</evidence>
<feature type="transmembrane region" description="Helical" evidence="1">
    <location>
        <begin position="400"/>
        <end position="418"/>
    </location>
</feature>
<dbReference type="InterPro" id="IPR021830">
    <property type="entry name" value="DUF3422"/>
</dbReference>
<keyword evidence="1" id="KW-1133">Transmembrane helix</keyword>
<proteinExistence type="predicted"/>
<dbReference type="Pfam" id="PF11902">
    <property type="entry name" value="DUF3422"/>
    <property type="match status" value="1"/>
</dbReference>